<dbReference type="GO" id="GO:0031573">
    <property type="term" value="P:mitotic intra-S DNA damage checkpoint signaling"/>
    <property type="evidence" value="ECO:0007669"/>
    <property type="project" value="TreeGrafter"/>
</dbReference>
<dbReference type="Proteomes" id="UP000265515">
    <property type="component" value="Unassembled WGS sequence"/>
</dbReference>
<proteinExistence type="inferred from homology"/>
<accession>A0A388K762</accession>
<comment type="caution">
    <text evidence="6">The sequence shown here is derived from an EMBL/GenBank/DDBJ whole genome shotgun (WGS) entry which is preliminary data.</text>
</comment>
<evidence type="ECO:0000256" key="1">
    <source>
        <dbReference type="ARBA" id="ARBA00004123"/>
    </source>
</evidence>
<dbReference type="GO" id="GO:0036297">
    <property type="term" value="P:interstrand cross-link repair"/>
    <property type="evidence" value="ECO:0007669"/>
    <property type="project" value="TreeGrafter"/>
</dbReference>
<evidence type="ECO:0000313" key="7">
    <source>
        <dbReference type="Proteomes" id="UP000265515"/>
    </source>
</evidence>
<dbReference type="STRING" id="69332.A0A388K762"/>
<keyword evidence="4" id="KW-0539">Nucleus</keyword>
<comment type="subcellular location">
    <subcellularLocation>
        <location evidence="1">Nucleus</location>
    </subcellularLocation>
</comment>
<keyword evidence="2" id="KW-1017">Isopeptide bond</keyword>
<dbReference type="PANTHER" id="PTHR32086:SF0">
    <property type="entry name" value="FANCONI ANEMIA GROUP D2 PROTEIN"/>
    <property type="match status" value="1"/>
</dbReference>
<evidence type="ECO:0000256" key="4">
    <source>
        <dbReference type="ARBA" id="ARBA00023242"/>
    </source>
</evidence>
<dbReference type="PANTHER" id="PTHR32086">
    <property type="entry name" value="FANCONI ANEMIA GROUP D2 PROTEIN"/>
    <property type="match status" value="1"/>
</dbReference>
<dbReference type="GO" id="GO:0000793">
    <property type="term" value="C:condensed chromosome"/>
    <property type="evidence" value="ECO:0007669"/>
    <property type="project" value="TreeGrafter"/>
</dbReference>
<gene>
    <name evidence="6" type="ORF">CBR_g54163</name>
</gene>
<dbReference type="Gramene" id="GBG65871">
    <property type="protein sequence ID" value="GBG65871"/>
    <property type="gene ID" value="CBR_g54163"/>
</dbReference>
<evidence type="ECO:0000256" key="3">
    <source>
        <dbReference type="ARBA" id="ARBA00022843"/>
    </source>
</evidence>
<sequence length="249" mass="27612">METEGREPSQLQKECQSHWLDELRAAGHPASCTIVLSSAQSARAVFTMALSCLRKILAYEEISLPTNIELLKDLLSEFHVEDGDKLLGSVDILPRPRTGSLEHNFLEMYWFLDNFVEAAMQHDLSGAIELVLSLEELVRCAESYERNYNSSGSADGQGSWNGSAPGSIGRRSSFSVSVTQHSLVTYLRKKLSNSAKSLLGHDWDLQDPGRSWRGKVRIVFSCTLVDLLLTGRVAHGPFSFPIPTESQDV</sequence>
<dbReference type="AlphaFoldDB" id="A0A388K762"/>
<organism evidence="6 7">
    <name type="scientific">Chara braunii</name>
    <name type="common">Braun's stonewort</name>
    <dbReference type="NCBI Taxonomy" id="69332"/>
    <lineage>
        <taxon>Eukaryota</taxon>
        <taxon>Viridiplantae</taxon>
        <taxon>Streptophyta</taxon>
        <taxon>Charophyceae</taxon>
        <taxon>Charales</taxon>
        <taxon>Characeae</taxon>
        <taxon>Chara</taxon>
    </lineage>
</organism>
<protein>
    <submittedName>
        <fullName evidence="6">Uncharacterized protein</fullName>
    </submittedName>
</protein>
<keyword evidence="3" id="KW-0832">Ubl conjugation</keyword>
<dbReference type="GO" id="GO:0007129">
    <property type="term" value="P:homologous chromosome pairing at meiosis"/>
    <property type="evidence" value="ECO:0007669"/>
    <property type="project" value="TreeGrafter"/>
</dbReference>
<name>A0A388K762_CHABU</name>
<dbReference type="InterPro" id="IPR029448">
    <property type="entry name" value="FANCD2"/>
</dbReference>
<dbReference type="GO" id="GO:0005634">
    <property type="term" value="C:nucleus"/>
    <property type="evidence" value="ECO:0007669"/>
    <property type="project" value="UniProtKB-SubCell"/>
</dbReference>
<comment type="similarity">
    <text evidence="5">Belongs to the Fanconi anemia protein FANCD2 family.</text>
</comment>
<dbReference type="GO" id="GO:0070182">
    <property type="term" value="F:DNA polymerase binding"/>
    <property type="evidence" value="ECO:0007669"/>
    <property type="project" value="TreeGrafter"/>
</dbReference>
<evidence type="ECO:0000313" key="6">
    <source>
        <dbReference type="EMBL" id="GBG65871.1"/>
    </source>
</evidence>
<keyword evidence="7" id="KW-1185">Reference proteome</keyword>
<dbReference type="GO" id="GO:1990918">
    <property type="term" value="P:double-strand break repair involved in meiotic recombination"/>
    <property type="evidence" value="ECO:0007669"/>
    <property type="project" value="TreeGrafter"/>
</dbReference>
<evidence type="ECO:0000256" key="5">
    <source>
        <dbReference type="ARBA" id="ARBA00093456"/>
    </source>
</evidence>
<evidence type="ECO:0000256" key="2">
    <source>
        <dbReference type="ARBA" id="ARBA00022499"/>
    </source>
</evidence>
<reference evidence="6 7" key="1">
    <citation type="journal article" date="2018" name="Cell">
        <title>The Chara Genome: Secondary Complexity and Implications for Plant Terrestrialization.</title>
        <authorList>
            <person name="Nishiyama T."/>
            <person name="Sakayama H."/>
            <person name="Vries J.D."/>
            <person name="Buschmann H."/>
            <person name="Saint-Marcoux D."/>
            <person name="Ullrich K.K."/>
            <person name="Haas F.B."/>
            <person name="Vanderstraeten L."/>
            <person name="Becker D."/>
            <person name="Lang D."/>
            <person name="Vosolsobe S."/>
            <person name="Rombauts S."/>
            <person name="Wilhelmsson P.K.I."/>
            <person name="Janitza P."/>
            <person name="Kern R."/>
            <person name="Heyl A."/>
            <person name="Rumpler F."/>
            <person name="Villalobos L.I.A.C."/>
            <person name="Clay J.M."/>
            <person name="Skokan R."/>
            <person name="Toyoda A."/>
            <person name="Suzuki Y."/>
            <person name="Kagoshima H."/>
            <person name="Schijlen E."/>
            <person name="Tajeshwar N."/>
            <person name="Catarino B."/>
            <person name="Hetherington A.J."/>
            <person name="Saltykova A."/>
            <person name="Bonnot C."/>
            <person name="Breuninger H."/>
            <person name="Symeonidi A."/>
            <person name="Radhakrishnan G.V."/>
            <person name="Van Nieuwerburgh F."/>
            <person name="Deforce D."/>
            <person name="Chang C."/>
            <person name="Karol K.G."/>
            <person name="Hedrich R."/>
            <person name="Ulvskov P."/>
            <person name="Glockner G."/>
            <person name="Delwiche C.F."/>
            <person name="Petrasek J."/>
            <person name="Van de Peer Y."/>
            <person name="Friml J."/>
            <person name="Beilby M."/>
            <person name="Dolan L."/>
            <person name="Kohara Y."/>
            <person name="Sugano S."/>
            <person name="Fujiyama A."/>
            <person name="Delaux P.-M."/>
            <person name="Quint M."/>
            <person name="TheiBen G."/>
            <person name="Hagemann M."/>
            <person name="Harholt J."/>
            <person name="Dunand C."/>
            <person name="Zachgo S."/>
            <person name="Langdale J."/>
            <person name="Maumus F."/>
            <person name="Straeten D.V.D."/>
            <person name="Gould S.B."/>
            <person name="Rensing S.A."/>
        </authorList>
    </citation>
    <scope>NUCLEOTIDE SEQUENCE [LARGE SCALE GENOMIC DNA]</scope>
    <source>
        <strain evidence="6 7">S276</strain>
    </source>
</reference>
<dbReference type="EMBL" id="BFEA01000067">
    <property type="protein sequence ID" value="GBG65871.1"/>
    <property type="molecule type" value="Genomic_DNA"/>
</dbReference>